<gene>
    <name evidence="2" type="ORF">E2C01_019943</name>
</gene>
<evidence type="ECO:0000313" key="3">
    <source>
        <dbReference type="Proteomes" id="UP000324222"/>
    </source>
</evidence>
<organism evidence="2 3">
    <name type="scientific">Portunus trituberculatus</name>
    <name type="common">Swimming crab</name>
    <name type="synonym">Neptunus trituberculatus</name>
    <dbReference type="NCBI Taxonomy" id="210409"/>
    <lineage>
        <taxon>Eukaryota</taxon>
        <taxon>Metazoa</taxon>
        <taxon>Ecdysozoa</taxon>
        <taxon>Arthropoda</taxon>
        <taxon>Crustacea</taxon>
        <taxon>Multicrustacea</taxon>
        <taxon>Malacostraca</taxon>
        <taxon>Eumalacostraca</taxon>
        <taxon>Eucarida</taxon>
        <taxon>Decapoda</taxon>
        <taxon>Pleocyemata</taxon>
        <taxon>Brachyura</taxon>
        <taxon>Eubrachyura</taxon>
        <taxon>Portunoidea</taxon>
        <taxon>Portunidae</taxon>
        <taxon>Portuninae</taxon>
        <taxon>Portunus</taxon>
    </lineage>
</organism>
<dbReference type="EMBL" id="VSRR010001652">
    <property type="protein sequence ID" value="MPC26792.1"/>
    <property type="molecule type" value="Genomic_DNA"/>
</dbReference>
<evidence type="ECO:0000256" key="1">
    <source>
        <dbReference type="SAM" id="Phobius"/>
    </source>
</evidence>
<keyword evidence="1" id="KW-0812">Transmembrane</keyword>
<keyword evidence="1" id="KW-1133">Transmembrane helix</keyword>
<protein>
    <submittedName>
        <fullName evidence="2">Uncharacterized protein</fullName>
    </submittedName>
</protein>
<accession>A0A5B7DYL2</accession>
<comment type="caution">
    <text evidence="2">The sequence shown here is derived from an EMBL/GenBank/DDBJ whole genome shotgun (WGS) entry which is preliminary data.</text>
</comment>
<proteinExistence type="predicted"/>
<name>A0A5B7DYL2_PORTR</name>
<reference evidence="2 3" key="1">
    <citation type="submission" date="2019-05" db="EMBL/GenBank/DDBJ databases">
        <title>Another draft genome of Portunus trituberculatus and its Hox gene families provides insights of decapod evolution.</title>
        <authorList>
            <person name="Jeong J.-H."/>
            <person name="Song I."/>
            <person name="Kim S."/>
            <person name="Choi T."/>
            <person name="Kim D."/>
            <person name="Ryu S."/>
            <person name="Kim W."/>
        </authorList>
    </citation>
    <scope>NUCLEOTIDE SEQUENCE [LARGE SCALE GENOMIC DNA]</scope>
    <source>
        <tissue evidence="2">Muscle</tissue>
    </source>
</reference>
<dbReference type="AlphaFoldDB" id="A0A5B7DYL2"/>
<feature type="transmembrane region" description="Helical" evidence="1">
    <location>
        <begin position="221"/>
        <end position="243"/>
    </location>
</feature>
<keyword evidence="1" id="KW-0472">Membrane</keyword>
<dbReference type="Proteomes" id="UP000324222">
    <property type="component" value="Unassembled WGS sequence"/>
</dbReference>
<sequence>MPVLHKNTEPRAADLRLLCADHSPHLLPHQLSTMPPRAAHQAPHHTAGCHLCMHNQIFLLWRLKGGGGEGQLSFSPHSWVLSSSVPYTLTCPSRELLSSSAPSPSSSHSSSSMRLNSSSSLCFTCAGQRGLGTVQLLLHAVHLSLKGCQLRLAAPLLLQQHLPFLPQQRALRRHDVHVRVHRCWRRLGWPRLIGPQQSPEGQHAILALAQHTGSENQWRLALLYLFLLLHGLALFRLNLWLLVSLRYAELQHKPSGTLLP</sequence>
<keyword evidence="3" id="KW-1185">Reference proteome</keyword>
<evidence type="ECO:0000313" key="2">
    <source>
        <dbReference type="EMBL" id="MPC26792.1"/>
    </source>
</evidence>